<keyword evidence="1" id="KW-0472">Membrane</keyword>
<sequence length="88" mass="9803">MKNTRFYIIAANSCHHLFTEPLFLTLGFFALIFALIAVEASSSLQKIEYFEPINESIISSDVQKQKSDNEDVDPNALLVRVLVLAVSG</sequence>
<protein>
    <submittedName>
        <fullName evidence="2">Uncharacterized protein</fullName>
    </submittedName>
</protein>
<evidence type="ECO:0000256" key="1">
    <source>
        <dbReference type="SAM" id="Phobius"/>
    </source>
</evidence>
<feature type="transmembrane region" description="Helical" evidence="1">
    <location>
        <begin position="22"/>
        <end position="40"/>
    </location>
</feature>
<comment type="caution">
    <text evidence="2">The sequence shown here is derived from an EMBL/GenBank/DDBJ whole genome shotgun (WGS) entry which is preliminary data.</text>
</comment>
<evidence type="ECO:0000313" key="3">
    <source>
        <dbReference type="Proteomes" id="UP000276133"/>
    </source>
</evidence>
<dbReference type="AlphaFoldDB" id="A0A3M7SM80"/>
<name>A0A3M7SM80_BRAPC</name>
<gene>
    <name evidence="2" type="ORF">BpHYR1_037051</name>
</gene>
<reference evidence="2 3" key="1">
    <citation type="journal article" date="2018" name="Sci. Rep.">
        <title>Genomic signatures of local adaptation to the degree of environmental predictability in rotifers.</title>
        <authorList>
            <person name="Franch-Gras L."/>
            <person name="Hahn C."/>
            <person name="Garcia-Roger E.M."/>
            <person name="Carmona M.J."/>
            <person name="Serra M."/>
            <person name="Gomez A."/>
        </authorList>
    </citation>
    <scope>NUCLEOTIDE SEQUENCE [LARGE SCALE GENOMIC DNA]</scope>
    <source>
        <strain evidence="2">HYR1</strain>
    </source>
</reference>
<proteinExistence type="predicted"/>
<dbReference type="Proteomes" id="UP000276133">
    <property type="component" value="Unassembled WGS sequence"/>
</dbReference>
<organism evidence="2 3">
    <name type="scientific">Brachionus plicatilis</name>
    <name type="common">Marine rotifer</name>
    <name type="synonym">Brachionus muelleri</name>
    <dbReference type="NCBI Taxonomy" id="10195"/>
    <lineage>
        <taxon>Eukaryota</taxon>
        <taxon>Metazoa</taxon>
        <taxon>Spiralia</taxon>
        <taxon>Gnathifera</taxon>
        <taxon>Rotifera</taxon>
        <taxon>Eurotatoria</taxon>
        <taxon>Monogononta</taxon>
        <taxon>Pseudotrocha</taxon>
        <taxon>Ploima</taxon>
        <taxon>Brachionidae</taxon>
        <taxon>Brachionus</taxon>
    </lineage>
</organism>
<keyword evidence="3" id="KW-1185">Reference proteome</keyword>
<keyword evidence="1" id="KW-1133">Transmembrane helix</keyword>
<dbReference type="EMBL" id="REGN01001111">
    <property type="protein sequence ID" value="RNA36954.1"/>
    <property type="molecule type" value="Genomic_DNA"/>
</dbReference>
<evidence type="ECO:0000313" key="2">
    <source>
        <dbReference type="EMBL" id="RNA36954.1"/>
    </source>
</evidence>
<accession>A0A3M7SM80</accession>
<keyword evidence="1" id="KW-0812">Transmembrane</keyword>